<name>A0A7C4RNC2_9BACT</name>
<feature type="domain" description="Phosphatidic acid phosphatase type 2/haloperoxidase" evidence="1">
    <location>
        <begin position="115"/>
        <end position="213"/>
    </location>
</feature>
<dbReference type="SUPFAM" id="SSF48317">
    <property type="entry name" value="Acid phosphatase/Vanadium-dependent haloperoxidase"/>
    <property type="match status" value="1"/>
</dbReference>
<comment type="caution">
    <text evidence="2">The sequence shown here is derived from an EMBL/GenBank/DDBJ whole genome shotgun (WGS) entry which is preliminary data.</text>
</comment>
<accession>A0A7C4RNC2</accession>
<dbReference type="Pfam" id="PF01569">
    <property type="entry name" value="PAP2"/>
    <property type="match status" value="1"/>
</dbReference>
<dbReference type="InterPro" id="IPR000326">
    <property type="entry name" value="PAP2/HPO"/>
</dbReference>
<dbReference type="Gene3D" id="1.20.144.10">
    <property type="entry name" value="Phosphatidic acid phosphatase type 2/haloperoxidase"/>
    <property type="match status" value="1"/>
</dbReference>
<evidence type="ECO:0000259" key="1">
    <source>
        <dbReference type="SMART" id="SM00014"/>
    </source>
</evidence>
<gene>
    <name evidence="2" type="ORF">ENS29_03210</name>
</gene>
<evidence type="ECO:0000313" key="2">
    <source>
        <dbReference type="EMBL" id="HGU31848.1"/>
    </source>
</evidence>
<dbReference type="EMBL" id="DSUH01000069">
    <property type="protein sequence ID" value="HGU31848.1"/>
    <property type="molecule type" value="Genomic_DNA"/>
</dbReference>
<dbReference type="InterPro" id="IPR036938">
    <property type="entry name" value="PAP2/HPO_sf"/>
</dbReference>
<dbReference type="AlphaFoldDB" id="A0A7C4RNC2"/>
<organism evidence="2">
    <name type="scientific">Desulfatirhabdium butyrativorans</name>
    <dbReference type="NCBI Taxonomy" id="340467"/>
    <lineage>
        <taxon>Bacteria</taxon>
        <taxon>Pseudomonadati</taxon>
        <taxon>Thermodesulfobacteriota</taxon>
        <taxon>Desulfobacteria</taxon>
        <taxon>Desulfobacterales</taxon>
        <taxon>Desulfatirhabdiaceae</taxon>
        <taxon>Desulfatirhabdium</taxon>
    </lineage>
</organism>
<proteinExistence type="predicted"/>
<sequence>MRPQGIVAPKVNRCMGGHHEAILLQDQGFCRRNDDQVTINWETGGSMNRYPGFFKLICIGLALFNLTLGVQTGWCDNPDITQAGNILQFVLPGLALGSTFFAGNPEGGLWDREGTKQAAYSMATSAAFVISGKEIARKLRPDGSDRNSFPSGHTAAAFSGASFLGTRYGMAFGVPAYAAAALVGYSRFQADQHYADDVLAGASIAMLSNWAWVTPMHDRFTLSPIAVEGGAGVQVAFTDAKPYAKTSTSAASIGFPNTRFSFQFGPSFVTENEIGGQRSTDFDLTELEDNDNPLTTAAVRLDHHVNETHEIGLFIWPMEAKDSGNLSHPVLFQGVSFPANTRILSAWRLYDVRARYRYHFFPRDWFVLAGGGGVMLQHHIVRLETEDLKQKAEEDDLSAVPFLHIQTGYRFNEHIGFYIEEDGGWLSNQWFSSSTAYLQYNRGTHWDIRLGYQYTIRDIDANQVDNRVVQHQPYLVIGYRW</sequence>
<dbReference type="SMART" id="SM00014">
    <property type="entry name" value="acidPPc"/>
    <property type="match status" value="1"/>
</dbReference>
<dbReference type="CDD" id="cd03394">
    <property type="entry name" value="PAP2_like_5"/>
    <property type="match status" value="1"/>
</dbReference>
<protein>
    <submittedName>
        <fullName evidence="2">Phosphatase PAP2 family protein</fullName>
    </submittedName>
</protein>
<reference evidence="2" key="1">
    <citation type="journal article" date="2020" name="mSystems">
        <title>Genome- and Community-Level Interaction Insights into Carbon Utilization and Element Cycling Functions of Hydrothermarchaeota in Hydrothermal Sediment.</title>
        <authorList>
            <person name="Zhou Z."/>
            <person name="Liu Y."/>
            <person name="Xu W."/>
            <person name="Pan J."/>
            <person name="Luo Z.H."/>
            <person name="Li M."/>
        </authorList>
    </citation>
    <scope>NUCLEOTIDE SEQUENCE [LARGE SCALE GENOMIC DNA]</scope>
    <source>
        <strain evidence="2">SpSt-477</strain>
    </source>
</reference>